<dbReference type="Proteomes" id="UP000233551">
    <property type="component" value="Unassembled WGS sequence"/>
</dbReference>
<evidence type="ECO:0000256" key="6">
    <source>
        <dbReference type="SAM" id="MobiDB-lite"/>
    </source>
</evidence>
<dbReference type="InterPro" id="IPR032881">
    <property type="entry name" value="Oberon-like_PHD"/>
</dbReference>
<gene>
    <name evidence="10" type="ORF">CDL15_Pgr019209</name>
    <name evidence="11" type="ORF">CRG98_006093</name>
</gene>
<dbReference type="SUPFAM" id="SSF49265">
    <property type="entry name" value="Fibronectin type III"/>
    <property type="match status" value="1"/>
</dbReference>
<sequence>MASSLSGFVLDPAKCSQLSMKEKRDLVHQIAQQSNSKDASEILSSFTRRELLEIICAEMGKERKYTGFTKFQMIEHLMKLVSLKSNGSNTDIPIAPTISPGNPKPGAKRQRNEDNPVPKVCGNVACKATLSQEDTFCRRCSCCICRNYDDNKDPSLWLTCGSEPPDEVNSCGISCHLKCALSHARSGIAKSAGRKLDGGLYCVSCGKVNGLMGLWRKQVLVAKEARRVDELCLRISLAEKILKGTERFKDLQKTVKAASKLLKDEIGPVELAGTRMVRGLVNRLSCGAEVQKLCSSALESFDSTFSGPPQADTVEKEPPTCRIHFEELSSTSVVIVLEYEESLFRNFLGCRLWHREYAAKDYSETPTFIVLRPEKRFKITGLLPLTEYFCKVLIFSNSSVLGVWEAKWATLVSPKFTSFKSLAENRPNHIHCHMESSNSSEIKFAPKQLYSPAQNNICPISFFPTTPNKPNEEKHEIPGFGCRRRTQETEYDFSVRAVKWLEQRGDIDADFRVKFLTWFSLKATKQERKVVSVFVDTLIDDPESLAGQLIHSFTDEICSYRDRVSRHGENFR</sequence>
<dbReference type="OrthoDB" id="600557at2759"/>
<proteinExistence type="predicted"/>
<evidence type="ECO:0000313" key="11">
    <source>
        <dbReference type="EMBL" id="PKI73512.1"/>
    </source>
</evidence>
<keyword evidence="13" id="KW-1185">Reference proteome</keyword>
<feature type="domain" description="VIN3-like C-terminal" evidence="9">
    <location>
        <begin position="489"/>
        <end position="559"/>
    </location>
</feature>
<dbReference type="GO" id="GO:0008270">
    <property type="term" value="F:zinc ion binding"/>
    <property type="evidence" value="ECO:0007669"/>
    <property type="project" value="UniProtKB-KW"/>
</dbReference>
<dbReference type="EMBL" id="PGOL01000272">
    <property type="protein sequence ID" value="PKI73512.1"/>
    <property type="molecule type" value="Genomic_DNA"/>
</dbReference>
<protein>
    <submittedName>
        <fullName evidence="10">Uncharacterized protein</fullName>
    </submittedName>
</protein>
<dbReference type="EMBL" id="MTKT01005376">
    <property type="protein sequence ID" value="OWM67708.1"/>
    <property type="molecule type" value="Genomic_DNA"/>
</dbReference>
<organism evidence="10 12">
    <name type="scientific">Punica granatum</name>
    <name type="common">Pomegranate</name>
    <dbReference type="NCBI Taxonomy" id="22663"/>
    <lineage>
        <taxon>Eukaryota</taxon>
        <taxon>Viridiplantae</taxon>
        <taxon>Streptophyta</taxon>
        <taxon>Embryophyta</taxon>
        <taxon>Tracheophyta</taxon>
        <taxon>Spermatophyta</taxon>
        <taxon>Magnoliopsida</taxon>
        <taxon>eudicotyledons</taxon>
        <taxon>Gunneridae</taxon>
        <taxon>Pentapetalae</taxon>
        <taxon>rosids</taxon>
        <taxon>malvids</taxon>
        <taxon>Myrtales</taxon>
        <taxon>Lythraceae</taxon>
        <taxon>Punica</taxon>
    </lineage>
</organism>
<dbReference type="PANTHER" id="PTHR46286:SF6">
    <property type="entry name" value="OS08G0220600 PROTEIN"/>
    <property type="match status" value="1"/>
</dbReference>
<accession>A0A218W5F0</accession>
<dbReference type="PANTHER" id="PTHR46286">
    <property type="entry name" value="VIN3-LIKE PROTEIN 2-RELATED"/>
    <property type="match status" value="1"/>
</dbReference>
<dbReference type="Pfam" id="PF07227">
    <property type="entry name" value="PHD_Oberon"/>
    <property type="match status" value="1"/>
</dbReference>
<reference evidence="12" key="1">
    <citation type="journal article" date="2017" name="Plant J.">
        <title>The pomegranate (Punica granatum L.) genome and the genomics of punicalagin biosynthesis.</title>
        <authorList>
            <person name="Qin G."/>
            <person name="Xu C."/>
            <person name="Ming R."/>
            <person name="Tang H."/>
            <person name="Guyot R."/>
            <person name="Kramer E.M."/>
            <person name="Hu Y."/>
            <person name="Yi X."/>
            <person name="Qi Y."/>
            <person name="Xu X."/>
            <person name="Gao Z."/>
            <person name="Pan H."/>
            <person name="Jian J."/>
            <person name="Tian Y."/>
            <person name="Yue Z."/>
            <person name="Xu Y."/>
        </authorList>
    </citation>
    <scope>NUCLEOTIDE SEQUENCE [LARGE SCALE GENOMIC DNA]</scope>
    <source>
        <strain evidence="12">cv. Dabenzi</strain>
    </source>
</reference>
<evidence type="ECO:0000256" key="4">
    <source>
        <dbReference type="ARBA" id="ARBA00022833"/>
    </source>
</evidence>
<evidence type="ECO:0000256" key="2">
    <source>
        <dbReference type="ARBA" id="ARBA00022723"/>
    </source>
</evidence>
<evidence type="ECO:0000313" key="10">
    <source>
        <dbReference type="EMBL" id="OWM67708.1"/>
    </source>
</evidence>
<reference evidence="11 13" key="3">
    <citation type="submission" date="2017-11" db="EMBL/GenBank/DDBJ databases">
        <title>De-novo sequencing of pomegranate (Punica granatum L.) genome.</title>
        <authorList>
            <person name="Akparov Z."/>
            <person name="Amiraslanov A."/>
            <person name="Hajiyeva S."/>
            <person name="Abbasov M."/>
            <person name="Kaur K."/>
            <person name="Hamwieh A."/>
            <person name="Solovyev V."/>
            <person name="Salamov A."/>
            <person name="Braich B."/>
            <person name="Kosarev P."/>
            <person name="Mahmoud A."/>
            <person name="Hajiyev E."/>
            <person name="Babayeva S."/>
            <person name="Izzatullayeva V."/>
            <person name="Mammadov A."/>
            <person name="Mammadov A."/>
            <person name="Sharifova S."/>
            <person name="Ojaghi J."/>
            <person name="Eynullazada K."/>
            <person name="Bayramov B."/>
            <person name="Abdulazimova A."/>
            <person name="Shahmuradov I."/>
        </authorList>
    </citation>
    <scope>NUCLEOTIDE SEQUENCE [LARGE SCALE GENOMIC DNA]</scope>
    <source>
        <strain evidence="11">AG2017</strain>
        <strain evidence="13">cv. AG2017</strain>
        <tissue evidence="11">Leaf</tissue>
    </source>
</reference>
<dbReference type="InterPro" id="IPR036116">
    <property type="entry name" value="FN3_sf"/>
</dbReference>
<dbReference type="STRING" id="22663.A0A218W5F0"/>
<evidence type="ECO:0000313" key="12">
    <source>
        <dbReference type="Proteomes" id="UP000197138"/>
    </source>
</evidence>
<dbReference type="Pfam" id="PF23380">
    <property type="entry name" value="VIN3_C"/>
    <property type="match status" value="1"/>
</dbReference>
<comment type="subcellular location">
    <subcellularLocation>
        <location evidence="1">Nucleus</location>
    </subcellularLocation>
</comment>
<evidence type="ECO:0000259" key="8">
    <source>
        <dbReference type="Pfam" id="PF23376"/>
    </source>
</evidence>
<keyword evidence="3" id="KW-0863">Zinc-finger</keyword>
<dbReference type="Pfam" id="PF23376">
    <property type="entry name" value="Fn3_VIN3"/>
    <property type="match status" value="1"/>
</dbReference>
<dbReference type="InterPro" id="IPR044514">
    <property type="entry name" value="VIN3-like"/>
</dbReference>
<reference evidence="10" key="2">
    <citation type="submission" date="2017-06" db="EMBL/GenBank/DDBJ databases">
        <title>The pomegranate genome and the genomics of punicalagin biosynthesis.</title>
        <authorList>
            <person name="Xu C."/>
        </authorList>
    </citation>
    <scope>NUCLEOTIDE SEQUENCE [LARGE SCALE GENOMIC DNA]</scope>
    <source>
        <tissue evidence="10">Fresh leaf</tissue>
    </source>
</reference>
<dbReference type="GO" id="GO:0040029">
    <property type="term" value="P:epigenetic regulation of gene expression"/>
    <property type="evidence" value="ECO:0007669"/>
    <property type="project" value="InterPro"/>
</dbReference>
<evidence type="ECO:0000256" key="5">
    <source>
        <dbReference type="ARBA" id="ARBA00023242"/>
    </source>
</evidence>
<dbReference type="GeneID" id="116204522"/>
<evidence type="ECO:0000256" key="1">
    <source>
        <dbReference type="ARBA" id="ARBA00004123"/>
    </source>
</evidence>
<feature type="domain" description="Oberon-like PHD finger" evidence="7">
    <location>
        <begin position="121"/>
        <end position="239"/>
    </location>
</feature>
<dbReference type="GO" id="GO:0010048">
    <property type="term" value="P:vernalization response"/>
    <property type="evidence" value="ECO:0007669"/>
    <property type="project" value="InterPro"/>
</dbReference>
<dbReference type="GO" id="GO:0005634">
    <property type="term" value="C:nucleus"/>
    <property type="evidence" value="ECO:0007669"/>
    <property type="project" value="UniProtKB-SubCell"/>
</dbReference>
<keyword evidence="4" id="KW-0862">Zinc</keyword>
<evidence type="ECO:0000259" key="7">
    <source>
        <dbReference type="Pfam" id="PF07227"/>
    </source>
</evidence>
<evidence type="ECO:0000313" key="13">
    <source>
        <dbReference type="Proteomes" id="UP000233551"/>
    </source>
</evidence>
<evidence type="ECO:0000256" key="3">
    <source>
        <dbReference type="ARBA" id="ARBA00022771"/>
    </source>
</evidence>
<comment type="caution">
    <text evidence="10">The sequence shown here is derived from an EMBL/GenBank/DDBJ whole genome shotgun (WGS) entry which is preliminary data.</text>
</comment>
<dbReference type="AlphaFoldDB" id="A0A218W5F0"/>
<feature type="domain" description="VIN3-like fibronectin type-III" evidence="8">
    <location>
        <begin position="323"/>
        <end position="410"/>
    </location>
</feature>
<dbReference type="InterPro" id="IPR058585">
    <property type="entry name" value="Fn3_VIN3"/>
</dbReference>
<keyword evidence="2" id="KW-0479">Metal-binding</keyword>
<feature type="region of interest" description="Disordered" evidence="6">
    <location>
        <begin position="91"/>
        <end position="114"/>
    </location>
</feature>
<evidence type="ECO:0000259" key="9">
    <source>
        <dbReference type="Pfam" id="PF23380"/>
    </source>
</evidence>
<dbReference type="Proteomes" id="UP000197138">
    <property type="component" value="Unassembled WGS sequence"/>
</dbReference>
<dbReference type="InterPro" id="IPR056990">
    <property type="entry name" value="VIN3-like_C"/>
</dbReference>
<name>A0A218W5F0_PUNGR</name>
<keyword evidence="5" id="KW-0539">Nucleus</keyword>